<keyword evidence="8" id="KW-1185">Reference proteome</keyword>
<keyword evidence="3" id="KW-0276">Fatty acid metabolism</keyword>
<feature type="domain" description="AMP-binding enzyme C-terminal" evidence="6">
    <location>
        <begin position="454"/>
        <end position="530"/>
    </location>
</feature>
<evidence type="ECO:0000259" key="6">
    <source>
        <dbReference type="Pfam" id="PF13193"/>
    </source>
</evidence>
<evidence type="ECO:0000313" key="7">
    <source>
        <dbReference type="EMBL" id="CAG9179870.1"/>
    </source>
</evidence>
<dbReference type="InterPro" id="IPR042099">
    <property type="entry name" value="ANL_N_sf"/>
</dbReference>
<dbReference type="Proteomes" id="UP000701702">
    <property type="component" value="Unassembled WGS sequence"/>
</dbReference>
<dbReference type="NCBIfam" id="NF006020">
    <property type="entry name" value="PRK08162.1"/>
    <property type="match status" value="1"/>
</dbReference>
<evidence type="ECO:0000259" key="5">
    <source>
        <dbReference type="Pfam" id="PF00501"/>
    </source>
</evidence>
<dbReference type="GO" id="GO:0004467">
    <property type="term" value="F:long-chain fatty acid-CoA ligase activity"/>
    <property type="evidence" value="ECO:0007669"/>
    <property type="project" value="UniProtKB-EC"/>
</dbReference>
<dbReference type="Gene3D" id="3.40.50.12780">
    <property type="entry name" value="N-terminal domain of ligase-like"/>
    <property type="match status" value="1"/>
</dbReference>
<comment type="similarity">
    <text evidence="1">Belongs to the ATP-dependent AMP-binding enzyme family.</text>
</comment>
<dbReference type="InterPro" id="IPR045851">
    <property type="entry name" value="AMP-bd_C_sf"/>
</dbReference>
<keyword evidence="2 7" id="KW-0436">Ligase</keyword>
<dbReference type="Pfam" id="PF00501">
    <property type="entry name" value="AMP-binding"/>
    <property type="match status" value="1"/>
</dbReference>
<dbReference type="InterPro" id="IPR020845">
    <property type="entry name" value="AMP-binding_CS"/>
</dbReference>
<evidence type="ECO:0000256" key="3">
    <source>
        <dbReference type="ARBA" id="ARBA00022832"/>
    </source>
</evidence>
<dbReference type="PANTHER" id="PTHR43859:SF4">
    <property type="entry name" value="BUTANOATE--COA LIGASE AAE1-RELATED"/>
    <property type="match status" value="1"/>
</dbReference>
<dbReference type="EC" id="6.2.1.3" evidence="7"/>
<accession>A0ABM8XI92</accession>
<dbReference type="PANTHER" id="PTHR43859">
    <property type="entry name" value="ACYL-ACTIVATING ENZYME"/>
    <property type="match status" value="1"/>
</dbReference>
<dbReference type="Gene3D" id="3.30.300.30">
    <property type="match status" value="1"/>
</dbReference>
<dbReference type="SUPFAM" id="SSF56801">
    <property type="entry name" value="Acetyl-CoA synthetase-like"/>
    <property type="match status" value="1"/>
</dbReference>
<name>A0ABM8XI92_9BURK</name>
<feature type="domain" description="AMP-dependent synthetase/ligase" evidence="5">
    <location>
        <begin position="28"/>
        <end position="404"/>
    </location>
</feature>
<dbReference type="InterPro" id="IPR000873">
    <property type="entry name" value="AMP-dep_synth/lig_dom"/>
</dbReference>
<dbReference type="RefSeq" id="WP_224005535.1">
    <property type="nucleotide sequence ID" value="NZ_CAJZAF010000025.1"/>
</dbReference>
<dbReference type="Pfam" id="PF13193">
    <property type="entry name" value="AMP-binding_C"/>
    <property type="match status" value="1"/>
</dbReference>
<comment type="caution">
    <text evidence="7">The sequence shown here is derived from an EMBL/GenBank/DDBJ whole genome shotgun (WGS) entry which is preliminary data.</text>
</comment>
<reference evidence="7 8" key="1">
    <citation type="submission" date="2021-08" db="EMBL/GenBank/DDBJ databases">
        <authorList>
            <person name="Peeters C."/>
        </authorList>
    </citation>
    <scope>NUCLEOTIDE SEQUENCE [LARGE SCALE GENOMIC DNA]</scope>
    <source>
        <strain evidence="7 8">LMG 23994</strain>
    </source>
</reference>
<organism evidence="7 8">
    <name type="scientific">Cupriavidus pinatubonensis</name>
    <dbReference type="NCBI Taxonomy" id="248026"/>
    <lineage>
        <taxon>Bacteria</taxon>
        <taxon>Pseudomonadati</taxon>
        <taxon>Pseudomonadota</taxon>
        <taxon>Betaproteobacteria</taxon>
        <taxon>Burkholderiales</taxon>
        <taxon>Burkholderiaceae</taxon>
        <taxon>Cupriavidus</taxon>
    </lineage>
</organism>
<dbReference type="EMBL" id="CAJZAF010000025">
    <property type="protein sequence ID" value="CAG9179870.1"/>
    <property type="molecule type" value="Genomic_DNA"/>
</dbReference>
<dbReference type="InterPro" id="IPR025110">
    <property type="entry name" value="AMP-bd_C"/>
</dbReference>
<evidence type="ECO:0000313" key="8">
    <source>
        <dbReference type="Proteomes" id="UP000701702"/>
    </source>
</evidence>
<evidence type="ECO:0000256" key="2">
    <source>
        <dbReference type="ARBA" id="ARBA00022598"/>
    </source>
</evidence>
<dbReference type="CDD" id="cd12118">
    <property type="entry name" value="ttLC_FACS_AEE21_like"/>
    <property type="match status" value="1"/>
</dbReference>
<protein>
    <submittedName>
        <fullName evidence="7">Long-chain-fatty-acid--CoA ligase</fullName>
        <ecNumber evidence="7">6.2.1.3</ecNumber>
    </submittedName>
</protein>
<evidence type="ECO:0000256" key="1">
    <source>
        <dbReference type="ARBA" id="ARBA00006432"/>
    </source>
</evidence>
<proteinExistence type="inferred from homology"/>
<dbReference type="PROSITE" id="PS00455">
    <property type="entry name" value="AMP_BINDING"/>
    <property type="match status" value="1"/>
</dbReference>
<gene>
    <name evidence="7" type="ORF">LMG23994_04276</name>
</gene>
<evidence type="ECO:0000256" key="4">
    <source>
        <dbReference type="ARBA" id="ARBA00023098"/>
    </source>
</evidence>
<sequence length="558" mass="60439">MVTKFDLELDQRAANYQPLTPLHFLNRAEDVYPHRIAIIHGDRSYTWKEYAGRCRKLAGALIDHGIERGDTVAILAPNTPAMLEAQFGVPMAGAVLNCINIRLDAAAVSFILRHSETRLLFVDQQFAEVARAAIAVLGEPITVVDIMDPEVAGSRPVGRIEYESFLAGAPDTPDIRLPLSEWDAIALNYTSGTTGNPKGVVYHHRGAYLNALGQLVNAELSGDVPVYLWTLPLFHCNGWCYAWALAAVGATQICLRKVSGAAIYDAIANHDITHFCCAPTVLSFLIESVPPSWVPPARPIHVLSGGASPPPAVFRRLIELGFRVQHVYGMTEMHGVATICQSQEAWQALPEEEHLVHLTRQGVRTVVMNEMMVADPKTLSPVSRDGSAMGEILLRGNLAMKGYFKNPSATEEAFAGGWYHTGDLAVVHADGYIEIKDRSKDIIISGGENISSVEVEDVLYEHPAVAGAAVVAVPDPRWGEVPCAIVELKADLAGGVNASEIISFCRARLPGFKAPQHVIFDSLARTATGKLQKFKLRESALQHLVGNGAIGPDSGTTE</sequence>
<keyword evidence="4" id="KW-0443">Lipid metabolism</keyword>